<evidence type="ECO:0008006" key="3">
    <source>
        <dbReference type="Google" id="ProtNLM"/>
    </source>
</evidence>
<gene>
    <name evidence="1" type="ORF">H072_501</name>
</gene>
<name>S8AR84_DACHA</name>
<accession>S8AR84</accession>
<keyword evidence="2" id="KW-1185">Reference proteome</keyword>
<comment type="caution">
    <text evidence="1">The sequence shown here is derived from an EMBL/GenBank/DDBJ whole genome shotgun (WGS) entry which is preliminary data.</text>
</comment>
<proteinExistence type="predicted"/>
<dbReference type="HOGENOM" id="CLU_1073705_0_0_1"/>
<dbReference type="EMBL" id="AQGS01000014">
    <property type="protein sequence ID" value="EPS45490.1"/>
    <property type="molecule type" value="Genomic_DNA"/>
</dbReference>
<sequence>MPSVDPKGCLLKASFNADSEEWSDPSYLVYGEMGPGAKSPSKLAASAVDDNLTDLLWVTASGRVHGERTTDDDLYGQIYGFWDEGVDAVNAAPTSALATLVTARVGTRLWWITPQESIQMAVRPGGRNDKNKWHISIVAGPKSAATNSDLAAVSISPDDLRIWWFNPANKLMCARALSTTELKPQWSFVDSMPVVESRTESRQTLVAHAIDLSEGARGVQVWYVGKDNKANSLTWEANPKAVNAAPNSNRSTTDDWIPE</sequence>
<evidence type="ECO:0000313" key="1">
    <source>
        <dbReference type="EMBL" id="EPS45490.1"/>
    </source>
</evidence>
<reference evidence="1 2" key="1">
    <citation type="journal article" date="2013" name="PLoS Genet.">
        <title>Genomic mechanisms accounting for the adaptation to parasitism in nematode-trapping fungi.</title>
        <authorList>
            <person name="Meerupati T."/>
            <person name="Andersson K.M."/>
            <person name="Friman E."/>
            <person name="Kumar D."/>
            <person name="Tunlid A."/>
            <person name="Ahren D."/>
        </authorList>
    </citation>
    <scope>NUCLEOTIDE SEQUENCE [LARGE SCALE GENOMIC DNA]</scope>
    <source>
        <strain evidence="1 2">CBS 200.50</strain>
    </source>
</reference>
<dbReference type="Proteomes" id="UP000015100">
    <property type="component" value="Unassembled WGS sequence"/>
</dbReference>
<protein>
    <recommendedName>
        <fullName evidence="3">Fucose-specific lectin</fullName>
    </recommendedName>
</protein>
<evidence type="ECO:0000313" key="2">
    <source>
        <dbReference type="Proteomes" id="UP000015100"/>
    </source>
</evidence>
<dbReference type="Gene3D" id="2.120.10.70">
    <property type="entry name" value="Fucose-specific lectin"/>
    <property type="match status" value="1"/>
</dbReference>
<dbReference type="SUPFAM" id="SSF89372">
    <property type="entry name" value="Fucose-specific lectin"/>
    <property type="match status" value="1"/>
</dbReference>
<organism evidence="1 2">
    <name type="scientific">Dactylellina haptotyla (strain CBS 200.50)</name>
    <name type="common">Nematode-trapping fungus</name>
    <name type="synonym">Monacrosporium haptotylum</name>
    <dbReference type="NCBI Taxonomy" id="1284197"/>
    <lineage>
        <taxon>Eukaryota</taxon>
        <taxon>Fungi</taxon>
        <taxon>Dikarya</taxon>
        <taxon>Ascomycota</taxon>
        <taxon>Pezizomycotina</taxon>
        <taxon>Orbiliomycetes</taxon>
        <taxon>Orbiliales</taxon>
        <taxon>Orbiliaceae</taxon>
        <taxon>Dactylellina</taxon>
    </lineage>
</organism>
<reference evidence="2" key="2">
    <citation type="submission" date="2013-04" db="EMBL/GenBank/DDBJ databases">
        <title>Genomic mechanisms accounting for the adaptation to parasitism in nematode-trapping fungi.</title>
        <authorList>
            <person name="Ahren D.G."/>
        </authorList>
    </citation>
    <scope>NUCLEOTIDE SEQUENCE [LARGE SCALE GENOMIC DNA]</scope>
    <source>
        <strain evidence="2">CBS 200.50</strain>
    </source>
</reference>
<dbReference type="OrthoDB" id="3259037at2759"/>
<dbReference type="AlphaFoldDB" id="S8AR84"/>